<evidence type="ECO:0000313" key="3">
    <source>
        <dbReference type="Proteomes" id="UP001497392"/>
    </source>
</evidence>
<dbReference type="Proteomes" id="UP001497392">
    <property type="component" value="Unassembled WGS sequence"/>
</dbReference>
<reference evidence="2 3" key="1">
    <citation type="submission" date="2024-06" db="EMBL/GenBank/DDBJ databases">
        <authorList>
            <person name="Kraege A."/>
            <person name="Thomma B."/>
        </authorList>
    </citation>
    <scope>NUCLEOTIDE SEQUENCE [LARGE SCALE GENOMIC DNA]</scope>
</reference>
<keyword evidence="3" id="KW-1185">Reference proteome</keyword>
<evidence type="ECO:0000313" key="2">
    <source>
        <dbReference type="EMBL" id="CAL5227485.1"/>
    </source>
</evidence>
<dbReference type="Pfam" id="PF00583">
    <property type="entry name" value="Acetyltransf_1"/>
    <property type="match status" value="1"/>
</dbReference>
<name>A0ABP1G7Z5_9CHLO</name>
<organism evidence="2 3">
    <name type="scientific">Coccomyxa viridis</name>
    <dbReference type="NCBI Taxonomy" id="1274662"/>
    <lineage>
        <taxon>Eukaryota</taxon>
        <taxon>Viridiplantae</taxon>
        <taxon>Chlorophyta</taxon>
        <taxon>core chlorophytes</taxon>
        <taxon>Trebouxiophyceae</taxon>
        <taxon>Trebouxiophyceae incertae sedis</taxon>
        <taxon>Coccomyxaceae</taxon>
        <taxon>Coccomyxa</taxon>
    </lineage>
</organism>
<feature type="domain" description="N-acetyltransferase" evidence="1">
    <location>
        <begin position="76"/>
        <end position="240"/>
    </location>
</feature>
<evidence type="ECO:0000259" key="1">
    <source>
        <dbReference type="PROSITE" id="PS51186"/>
    </source>
</evidence>
<proteinExistence type="predicted"/>
<accession>A0ABP1G7Z5</accession>
<dbReference type="PROSITE" id="PS51186">
    <property type="entry name" value="GNAT"/>
    <property type="match status" value="1"/>
</dbReference>
<dbReference type="SUPFAM" id="SSF55729">
    <property type="entry name" value="Acyl-CoA N-acyltransferases (Nat)"/>
    <property type="match status" value="1"/>
</dbReference>
<gene>
    <name evidence="2" type="primary">g10464</name>
    <name evidence="2" type="ORF">VP750_LOCUS9391</name>
</gene>
<dbReference type="PANTHER" id="PTHR47443">
    <property type="entry name" value="ACYL-COA N-ACYLTRANSFERASES (NAT) SUPERFAMILY PROTEIN"/>
    <property type="match status" value="1"/>
</dbReference>
<dbReference type="InterPro" id="IPR016181">
    <property type="entry name" value="Acyl_CoA_acyltransferase"/>
</dbReference>
<dbReference type="CDD" id="cd04301">
    <property type="entry name" value="NAT_SF"/>
    <property type="match status" value="1"/>
</dbReference>
<protein>
    <submittedName>
        <fullName evidence="2">G10464 protein</fullName>
    </submittedName>
</protein>
<dbReference type="PANTHER" id="PTHR47443:SF3">
    <property type="entry name" value="GCN5-RELATED N-ACETYLTRANSFERASE 4, CHLOROPLASTIC"/>
    <property type="match status" value="1"/>
</dbReference>
<dbReference type="InterPro" id="IPR000182">
    <property type="entry name" value="GNAT_dom"/>
</dbReference>
<dbReference type="Gene3D" id="3.40.630.30">
    <property type="match status" value="1"/>
</dbReference>
<comment type="caution">
    <text evidence="2">The sequence shown here is derived from an EMBL/GenBank/DDBJ whole genome shotgun (WGS) entry which is preliminary data.</text>
</comment>
<dbReference type="EMBL" id="CAXHTA020000017">
    <property type="protein sequence ID" value="CAL5227485.1"/>
    <property type="molecule type" value="Genomic_DNA"/>
</dbReference>
<sequence>MGQAGSSSGHAAEELQVGVRPAAIRDYWAIAEVHAQSFYPSANWLFAQLLRLDRVFALQMGNDNDVKGKQGKFQCFVAYDLDAESRAQYNAQGRGTPGANVPHFFQFLLAEPLRAGFELSPAQIGLLGAVVVDMQGSYLPAERVEKGPFVAYERPQDVAYISNLAVIPHARRQGIGEQLLMAAESAAREWGCKRLALHCDASNEAASGLYRKYDYTTLSKEGPWMSFLQGKQVRLELMARDIC</sequence>